<evidence type="ECO:0000313" key="1">
    <source>
        <dbReference type="EMBL" id="KAJ5190113.1"/>
    </source>
</evidence>
<protein>
    <submittedName>
        <fullName evidence="1">Uncharacterized protein</fullName>
    </submittedName>
</protein>
<reference evidence="1" key="1">
    <citation type="submission" date="2022-12" db="EMBL/GenBank/DDBJ databases">
        <authorList>
            <person name="Petersen C."/>
        </authorList>
    </citation>
    <scope>NUCLEOTIDE SEQUENCE</scope>
    <source>
        <strain evidence="1">IBT 15544</strain>
    </source>
</reference>
<dbReference type="EMBL" id="JAPQKR010000016">
    <property type="protein sequence ID" value="KAJ5190113.1"/>
    <property type="molecule type" value="Genomic_DNA"/>
</dbReference>
<sequence>MDSITDTGVEIKDNFAQLLILEATQDEELVALEHHDKRWGFFIGKHVLTTKEFPFDLDTTSAALVTLKNSKEHINTMLDDMLDFMNSEGSLWYVHAM</sequence>
<reference evidence="1" key="2">
    <citation type="journal article" date="2023" name="IMA Fungus">
        <title>Comparative genomic study of the Penicillium genus elucidates a diverse pangenome and 15 lateral gene transfer events.</title>
        <authorList>
            <person name="Petersen C."/>
            <person name="Sorensen T."/>
            <person name="Nielsen M.R."/>
            <person name="Sondergaard T.E."/>
            <person name="Sorensen J.L."/>
            <person name="Fitzpatrick D.A."/>
            <person name="Frisvad J.C."/>
            <person name="Nielsen K.L."/>
        </authorList>
    </citation>
    <scope>NUCLEOTIDE SEQUENCE</scope>
    <source>
        <strain evidence="1">IBT 15544</strain>
    </source>
</reference>
<organism evidence="1 2">
    <name type="scientific">Penicillium cinerascens</name>
    <dbReference type="NCBI Taxonomy" id="70096"/>
    <lineage>
        <taxon>Eukaryota</taxon>
        <taxon>Fungi</taxon>
        <taxon>Dikarya</taxon>
        <taxon>Ascomycota</taxon>
        <taxon>Pezizomycotina</taxon>
        <taxon>Eurotiomycetes</taxon>
        <taxon>Eurotiomycetidae</taxon>
        <taxon>Eurotiales</taxon>
        <taxon>Aspergillaceae</taxon>
        <taxon>Penicillium</taxon>
    </lineage>
</organism>
<dbReference type="GeneID" id="83183455"/>
<proteinExistence type="predicted"/>
<name>A0A9W9J4X5_9EURO</name>
<dbReference type="OrthoDB" id="2012566at2759"/>
<dbReference type="RefSeq" id="XP_058303053.1">
    <property type="nucleotide sequence ID" value="XM_058456154.1"/>
</dbReference>
<dbReference type="AlphaFoldDB" id="A0A9W9J4X5"/>
<accession>A0A9W9J4X5</accession>
<keyword evidence="2" id="KW-1185">Reference proteome</keyword>
<dbReference type="Proteomes" id="UP001150904">
    <property type="component" value="Unassembled WGS sequence"/>
</dbReference>
<comment type="caution">
    <text evidence="1">The sequence shown here is derived from an EMBL/GenBank/DDBJ whole genome shotgun (WGS) entry which is preliminary data.</text>
</comment>
<evidence type="ECO:0000313" key="2">
    <source>
        <dbReference type="Proteomes" id="UP001150904"/>
    </source>
</evidence>
<gene>
    <name evidence="1" type="ORF">N7498_009098</name>
</gene>